<dbReference type="Pfam" id="PF04542">
    <property type="entry name" value="Sigma70_r2"/>
    <property type="match status" value="1"/>
</dbReference>
<dbReference type="SUPFAM" id="SSF88659">
    <property type="entry name" value="Sigma3 and sigma4 domains of RNA polymerase sigma factors"/>
    <property type="match status" value="1"/>
</dbReference>
<dbReference type="Gene3D" id="1.10.1740.10">
    <property type="match status" value="1"/>
</dbReference>
<feature type="domain" description="RNA polymerase sigma-70 region 2" evidence="1">
    <location>
        <begin position="3"/>
        <end position="68"/>
    </location>
</feature>
<comment type="caution">
    <text evidence="2">The sequence shown here is derived from an EMBL/GenBank/DDBJ whole genome shotgun (WGS) entry which is preliminary data.</text>
</comment>
<keyword evidence="3" id="KW-1185">Reference proteome</keyword>
<dbReference type="SUPFAM" id="SSF88946">
    <property type="entry name" value="Sigma2 domain of RNA polymerase sigma factors"/>
    <property type="match status" value="1"/>
</dbReference>
<sequence>MELYKKAFPAVARYISRKGGNYEEAKDIFQDALIIYYEKLVSNSFSHVRNEKAYILGIAKNLWCKRLGSNEVNDTIENALSETDIIETHLSTHKIMYLLETAGQKCMEILRAFYYDKASVSDIAQQFGYSGTRSATVQKFKCIEKIRETVKEKSLAYEDFIE</sequence>
<dbReference type="Proteomes" id="UP000030185">
    <property type="component" value="Unassembled WGS sequence"/>
</dbReference>
<organism evidence="2 3">
    <name type="scientific">Sporocytophaga myxococcoides</name>
    <dbReference type="NCBI Taxonomy" id="153721"/>
    <lineage>
        <taxon>Bacteria</taxon>
        <taxon>Pseudomonadati</taxon>
        <taxon>Bacteroidota</taxon>
        <taxon>Cytophagia</taxon>
        <taxon>Cytophagales</taxon>
        <taxon>Cytophagaceae</taxon>
        <taxon>Sporocytophaga</taxon>
    </lineage>
</organism>
<accession>A0A098LH92</accession>
<dbReference type="AlphaFoldDB" id="A0A098LH92"/>
<evidence type="ECO:0000313" key="2">
    <source>
        <dbReference type="EMBL" id="GAL85538.1"/>
    </source>
</evidence>
<evidence type="ECO:0000259" key="1">
    <source>
        <dbReference type="Pfam" id="PF04542"/>
    </source>
</evidence>
<dbReference type="GO" id="GO:0006352">
    <property type="term" value="P:DNA-templated transcription initiation"/>
    <property type="evidence" value="ECO:0007669"/>
    <property type="project" value="InterPro"/>
</dbReference>
<protein>
    <submittedName>
        <fullName evidence="2">RNA polymerase subunit sigma-70</fullName>
    </submittedName>
</protein>
<dbReference type="InterPro" id="IPR013324">
    <property type="entry name" value="RNA_pol_sigma_r3/r4-like"/>
</dbReference>
<dbReference type="STRING" id="153721.MYP_2767"/>
<evidence type="ECO:0000313" key="3">
    <source>
        <dbReference type="Proteomes" id="UP000030185"/>
    </source>
</evidence>
<dbReference type="InterPro" id="IPR013325">
    <property type="entry name" value="RNA_pol_sigma_r2"/>
</dbReference>
<proteinExistence type="predicted"/>
<reference evidence="2 3" key="1">
    <citation type="submission" date="2014-09" db="EMBL/GenBank/DDBJ databases">
        <title>Sporocytophaga myxococcoides PG-01 genome sequencing.</title>
        <authorList>
            <person name="Liu L."/>
            <person name="Gao P.J."/>
            <person name="Chen G.J."/>
            <person name="Wang L.S."/>
        </authorList>
    </citation>
    <scope>NUCLEOTIDE SEQUENCE [LARGE SCALE GENOMIC DNA]</scope>
    <source>
        <strain evidence="2 3">PG-01</strain>
    </source>
</reference>
<dbReference type="InterPro" id="IPR007627">
    <property type="entry name" value="RNA_pol_sigma70_r2"/>
</dbReference>
<name>A0A098LH92_9BACT</name>
<dbReference type="EMBL" id="BBLT01000005">
    <property type="protein sequence ID" value="GAL85538.1"/>
    <property type="molecule type" value="Genomic_DNA"/>
</dbReference>
<dbReference type="eggNOG" id="COG1595">
    <property type="taxonomic scope" value="Bacteria"/>
</dbReference>
<dbReference type="GO" id="GO:0003700">
    <property type="term" value="F:DNA-binding transcription factor activity"/>
    <property type="evidence" value="ECO:0007669"/>
    <property type="project" value="InterPro"/>
</dbReference>
<gene>
    <name evidence="2" type="ORF">MYP_2767</name>
</gene>